<dbReference type="InterPro" id="IPR006674">
    <property type="entry name" value="HD_domain"/>
</dbReference>
<dbReference type="InterPro" id="IPR003607">
    <property type="entry name" value="HD/PDEase_dom"/>
</dbReference>
<evidence type="ECO:0000259" key="1">
    <source>
        <dbReference type="SMART" id="SM00471"/>
    </source>
</evidence>
<comment type="caution">
    <text evidence="2">The sequence shown here is derived from an EMBL/GenBank/DDBJ whole genome shotgun (WGS) entry which is preliminary data.</text>
</comment>
<dbReference type="SUPFAM" id="SSF109604">
    <property type="entry name" value="HD-domain/PDEase-like"/>
    <property type="match status" value="1"/>
</dbReference>
<dbReference type="CDD" id="cd00077">
    <property type="entry name" value="HDc"/>
    <property type="match status" value="1"/>
</dbReference>
<dbReference type="Proteomes" id="UP000481872">
    <property type="component" value="Unassembled WGS sequence"/>
</dbReference>
<organism evidence="2 3">
    <name type="scientific">Clostridium senegalense</name>
    <dbReference type="NCBI Taxonomy" id="1465809"/>
    <lineage>
        <taxon>Bacteria</taxon>
        <taxon>Bacillati</taxon>
        <taxon>Bacillota</taxon>
        <taxon>Clostridia</taxon>
        <taxon>Eubacteriales</taxon>
        <taxon>Clostridiaceae</taxon>
        <taxon>Clostridium</taxon>
    </lineage>
</organism>
<protein>
    <submittedName>
        <fullName evidence="2">HD domain-containing protein</fullName>
    </submittedName>
</protein>
<dbReference type="SMART" id="SM00471">
    <property type="entry name" value="HDc"/>
    <property type="match status" value="1"/>
</dbReference>
<feature type="domain" description="HD/PDEase" evidence="1">
    <location>
        <begin position="26"/>
        <end position="157"/>
    </location>
</feature>
<proteinExistence type="predicted"/>
<accession>A0A6M0H4N7</accession>
<evidence type="ECO:0000313" key="2">
    <source>
        <dbReference type="EMBL" id="NEU04841.1"/>
    </source>
</evidence>
<dbReference type="EMBL" id="JAAGPU010000013">
    <property type="protein sequence ID" value="NEU04841.1"/>
    <property type="molecule type" value="Genomic_DNA"/>
</dbReference>
<reference evidence="2 3" key="1">
    <citation type="submission" date="2020-02" db="EMBL/GenBank/DDBJ databases">
        <title>Genome assembly of a novel Clostridium senegalense strain.</title>
        <authorList>
            <person name="Gupta T.B."/>
            <person name="Jauregui R."/>
            <person name="Maclean P."/>
            <person name="Nawarathana A."/>
            <person name="Brightwell G."/>
        </authorList>
    </citation>
    <scope>NUCLEOTIDE SEQUENCE [LARGE SCALE GENOMIC DNA]</scope>
    <source>
        <strain evidence="2 3">AGRFS4</strain>
    </source>
</reference>
<dbReference type="RefSeq" id="WP_431603322.1">
    <property type="nucleotide sequence ID" value="NZ_JAAGPU010000013.1"/>
</dbReference>
<keyword evidence="3" id="KW-1185">Reference proteome</keyword>
<gene>
    <name evidence="2" type="ORF">G3M99_08235</name>
</gene>
<dbReference type="AlphaFoldDB" id="A0A6M0H4N7"/>
<dbReference type="Pfam" id="PF01966">
    <property type="entry name" value="HD"/>
    <property type="match status" value="1"/>
</dbReference>
<dbReference type="Gene3D" id="1.10.3210.10">
    <property type="entry name" value="Hypothetical protein af1432"/>
    <property type="match status" value="1"/>
</dbReference>
<name>A0A6M0H4N7_9CLOT</name>
<sequence>MGSYIVGGVPTLEEAKIILEEGSKLNPGPWVEHSLYVGRAAELIAKEDKELDSNVALVLGMLHDIGRRYGVTNEKHSLDGYKFAMEKGYDLLARVCMTHGYLCKNIDGICGKKDCTVKEREFIKEYLENIEFTAYDKLIQLCDALALPSGFCLLEKRMMDVVMRYGFNEFTLEKWKVTFDIQKYFEERIGKSIYSVLPNVKETTFGF</sequence>
<evidence type="ECO:0000313" key="3">
    <source>
        <dbReference type="Proteomes" id="UP000481872"/>
    </source>
</evidence>